<protein>
    <recommendedName>
        <fullName evidence="3">Hedgehog/Intein (Hint) domain-containing protein</fullName>
    </recommendedName>
</protein>
<evidence type="ECO:0000313" key="1">
    <source>
        <dbReference type="EMBL" id="MDA4847605.1"/>
    </source>
</evidence>
<evidence type="ECO:0000313" key="2">
    <source>
        <dbReference type="Proteomes" id="UP001148313"/>
    </source>
</evidence>
<comment type="caution">
    <text evidence="1">The sequence shown here is derived from an EMBL/GenBank/DDBJ whole genome shotgun (WGS) entry which is preliminary data.</text>
</comment>
<proteinExistence type="predicted"/>
<gene>
    <name evidence="1" type="ORF">OOZ53_19750</name>
</gene>
<accession>A0ABT4VTT6</accession>
<sequence length="210" mass="23117">MPLQNRVTPFGELVRTPARGTMMGNRGGRIHDNQSRTLLRRRWASRRWIVCVTEFRGRKRTLMQPNSYTELFFLDEATALAAGHRPCFECRHRDAKAFAAAFFGGSQFDKSGADAMDAILHKERCLSGAGAVVLTREEALSLPRGAIFAAGDDCIAVGEDTLLLWDLVGYRRLGSSRLDTGNALRLLTPPSTVAALRAGYRAQLHPSADA</sequence>
<dbReference type="RefSeq" id="WP_271091443.1">
    <property type="nucleotide sequence ID" value="NZ_JAPJZH010000014.1"/>
</dbReference>
<reference evidence="1" key="1">
    <citation type="submission" date="2022-11" db="EMBL/GenBank/DDBJ databases">
        <title>Hoeflea poritis sp. nov., isolated from scleractinian coral Porites lutea.</title>
        <authorList>
            <person name="Zhang G."/>
            <person name="Wei Q."/>
            <person name="Cai L."/>
        </authorList>
    </citation>
    <scope>NUCLEOTIDE SEQUENCE</scope>
    <source>
        <strain evidence="1">E7-10</strain>
    </source>
</reference>
<name>A0ABT4VTT6_9HYPH</name>
<dbReference type="EMBL" id="JAPJZH010000014">
    <property type="protein sequence ID" value="MDA4847605.1"/>
    <property type="molecule type" value="Genomic_DNA"/>
</dbReference>
<dbReference type="Proteomes" id="UP001148313">
    <property type="component" value="Unassembled WGS sequence"/>
</dbReference>
<organism evidence="1 2">
    <name type="scientific">Hoeflea poritis</name>
    <dbReference type="NCBI Taxonomy" id="2993659"/>
    <lineage>
        <taxon>Bacteria</taxon>
        <taxon>Pseudomonadati</taxon>
        <taxon>Pseudomonadota</taxon>
        <taxon>Alphaproteobacteria</taxon>
        <taxon>Hyphomicrobiales</taxon>
        <taxon>Rhizobiaceae</taxon>
        <taxon>Hoeflea</taxon>
    </lineage>
</organism>
<evidence type="ECO:0008006" key="3">
    <source>
        <dbReference type="Google" id="ProtNLM"/>
    </source>
</evidence>
<keyword evidence="2" id="KW-1185">Reference proteome</keyword>